<dbReference type="PANTHER" id="PTHR46776">
    <property type="entry name" value="CYCLIN-DEPENDENT KINASE INHIBITOR 4-RELATED"/>
    <property type="match status" value="1"/>
</dbReference>
<dbReference type="GO" id="GO:0004861">
    <property type="term" value="F:cyclin-dependent protein serine/threonine kinase inhibitor activity"/>
    <property type="evidence" value="ECO:0007669"/>
    <property type="project" value="InterPro"/>
</dbReference>
<dbReference type="Gene3D" id="4.10.365.10">
    <property type="entry name" value="p27"/>
    <property type="match status" value="1"/>
</dbReference>
<feature type="region of interest" description="Disordered" evidence="3">
    <location>
        <begin position="1"/>
        <end position="88"/>
    </location>
</feature>
<evidence type="ECO:0000259" key="4">
    <source>
        <dbReference type="Pfam" id="PF02234"/>
    </source>
</evidence>
<dbReference type="InterPro" id="IPR044275">
    <property type="entry name" value="KRP"/>
</dbReference>
<evidence type="ECO:0000313" key="5">
    <source>
        <dbReference type="EMBL" id="KAG2643871.1"/>
    </source>
</evidence>
<dbReference type="OrthoDB" id="9940972at2759"/>
<dbReference type="InterPro" id="IPR044898">
    <property type="entry name" value="CDI_dom_sf"/>
</dbReference>
<name>A0A8T0W3M2_PANVG</name>
<keyword evidence="6" id="KW-1185">Reference proteome</keyword>
<dbReference type="Pfam" id="PF02234">
    <property type="entry name" value="CDI"/>
    <property type="match status" value="1"/>
</dbReference>
<dbReference type="Proteomes" id="UP000823388">
    <property type="component" value="Chromosome 2K"/>
</dbReference>
<evidence type="ECO:0000313" key="6">
    <source>
        <dbReference type="Proteomes" id="UP000823388"/>
    </source>
</evidence>
<accession>A0A8T0W3M2</accession>
<evidence type="ECO:0000256" key="3">
    <source>
        <dbReference type="SAM" id="MobiDB-lite"/>
    </source>
</evidence>
<organism evidence="5 6">
    <name type="scientific">Panicum virgatum</name>
    <name type="common">Blackwell switchgrass</name>
    <dbReference type="NCBI Taxonomy" id="38727"/>
    <lineage>
        <taxon>Eukaryota</taxon>
        <taxon>Viridiplantae</taxon>
        <taxon>Streptophyta</taxon>
        <taxon>Embryophyta</taxon>
        <taxon>Tracheophyta</taxon>
        <taxon>Spermatophyta</taxon>
        <taxon>Magnoliopsida</taxon>
        <taxon>Liliopsida</taxon>
        <taxon>Poales</taxon>
        <taxon>Poaceae</taxon>
        <taxon>PACMAD clade</taxon>
        <taxon>Panicoideae</taxon>
        <taxon>Panicodae</taxon>
        <taxon>Paniceae</taxon>
        <taxon>Panicinae</taxon>
        <taxon>Panicum</taxon>
        <taxon>Panicum sect. Hiantes</taxon>
    </lineage>
</organism>
<keyword evidence="2" id="KW-0649">Protein kinase inhibitor</keyword>
<dbReference type="GO" id="GO:0005634">
    <property type="term" value="C:nucleus"/>
    <property type="evidence" value="ECO:0007669"/>
    <property type="project" value="InterPro"/>
</dbReference>
<feature type="domain" description="Cyclin-dependent kinase inhibitor" evidence="4">
    <location>
        <begin position="119"/>
        <end position="163"/>
    </location>
</feature>
<dbReference type="AlphaFoldDB" id="A0A8T0W3M2"/>
<feature type="compositionally biased region" description="Low complexity" evidence="3">
    <location>
        <begin position="1"/>
        <end position="14"/>
    </location>
</feature>
<dbReference type="EMBL" id="CM029039">
    <property type="protein sequence ID" value="KAG2643871.1"/>
    <property type="molecule type" value="Genomic_DNA"/>
</dbReference>
<dbReference type="InterPro" id="IPR003175">
    <property type="entry name" value="CDI_dom"/>
</dbReference>
<gene>
    <name evidence="5" type="ORF">PVAP13_2KG352300</name>
</gene>
<evidence type="ECO:0000256" key="1">
    <source>
        <dbReference type="ARBA" id="ARBA00010274"/>
    </source>
</evidence>
<protein>
    <recommendedName>
        <fullName evidence="4">Cyclin-dependent kinase inhibitor domain-containing protein</fullName>
    </recommendedName>
</protein>
<comment type="caution">
    <text evidence="5">The sequence shown here is derived from an EMBL/GenBank/DDBJ whole genome shotgun (WGS) entry which is preliminary data.</text>
</comment>
<reference evidence="5" key="1">
    <citation type="submission" date="2020-05" db="EMBL/GenBank/DDBJ databases">
        <title>WGS assembly of Panicum virgatum.</title>
        <authorList>
            <person name="Lovell J.T."/>
            <person name="Jenkins J."/>
            <person name="Shu S."/>
            <person name="Juenger T.E."/>
            <person name="Schmutz J."/>
        </authorList>
    </citation>
    <scope>NUCLEOTIDE SEQUENCE</scope>
    <source>
        <strain evidence="5">AP13</strain>
    </source>
</reference>
<sequence length="165" mass="17821">MGISRSASAASVSVGRPAHPLLPRTGSRWHKSNPGLPRRPSLSPPTHAPTGPVTPNSLRPQAPNHWRRPPRREHQEDEQGKSMAAAAATVTAVSSCGKRELDIVDAAGMPNKGKRGRPPPPPEEVEAFLAAAESTLARRFAAKYNYDVVKDAPMDGRYEWVRVGP</sequence>
<proteinExistence type="inferred from homology"/>
<comment type="similarity">
    <text evidence="1">Belongs to the CDI family. ICK/KRP subfamily.</text>
</comment>
<feature type="region of interest" description="Disordered" evidence="3">
    <location>
        <begin position="104"/>
        <end position="123"/>
    </location>
</feature>
<evidence type="ECO:0000256" key="2">
    <source>
        <dbReference type="ARBA" id="ARBA00023013"/>
    </source>
</evidence>
<dbReference type="GO" id="GO:0051726">
    <property type="term" value="P:regulation of cell cycle"/>
    <property type="evidence" value="ECO:0007669"/>
    <property type="project" value="InterPro"/>
</dbReference>